<protein>
    <submittedName>
        <fullName evidence="1">Uncharacterized protein</fullName>
    </submittedName>
</protein>
<accession>A0ABQ2VKF7</accession>
<dbReference type="EMBL" id="BMRP01000044">
    <property type="protein sequence ID" value="GGU93956.1"/>
    <property type="molecule type" value="Genomic_DNA"/>
</dbReference>
<organism evidence="1 2">
    <name type="scientific">Streptomyces albospinus</name>
    <dbReference type="NCBI Taxonomy" id="285515"/>
    <lineage>
        <taxon>Bacteria</taxon>
        <taxon>Bacillati</taxon>
        <taxon>Actinomycetota</taxon>
        <taxon>Actinomycetes</taxon>
        <taxon>Kitasatosporales</taxon>
        <taxon>Streptomycetaceae</taxon>
        <taxon>Streptomyces</taxon>
    </lineage>
</organism>
<evidence type="ECO:0000313" key="2">
    <source>
        <dbReference type="Proteomes" id="UP000654471"/>
    </source>
</evidence>
<dbReference type="Proteomes" id="UP000654471">
    <property type="component" value="Unassembled WGS sequence"/>
</dbReference>
<comment type="caution">
    <text evidence="1">The sequence shown here is derived from an EMBL/GenBank/DDBJ whole genome shotgun (WGS) entry which is preliminary data.</text>
</comment>
<name>A0ABQ2VKF7_9ACTN</name>
<dbReference type="RefSeq" id="WP_189307170.1">
    <property type="nucleotide sequence ID" value="NZ_BMRP01000044.1"/>
</dbReference>
<gene>
    <name evidence="1" type="ORF">GCM10010211_71210</name>
</gene>
<evidence type="ECO:0000313" key="1">
    <source>
        <dbReference type="EMBL" id="GGU93956.1"/>
    </source>
</evidence>
<sequence length="52" mass="5563">MPARLGEDAESVKDIKGLTAEVDGVAAAPLRATESPRQLPGSVAWWWNSNTL</sequence>
<proteinExistence type="predicted"/>
<keyword evidence="2" id="KW-1185">Reference proteome</keyword>
<reference evidence="2" key="1">
    <citation type="journal article" date="2019" name="Int. J. Syst. Evol. Microbiol.">
        <title>The Global Catalogue of Microorganisms (GCM) 10K type strain sequencing project: providing services to taxonomists for standard genome sequencing and annotation.</title>
        <authorList>
            <consortium name="The Broad Institute Genomics Platform"/>
            <consortium name="The Broad Institute Genome Sequencing Center for Infectious Disease"/>
            <person name="Wu L."/>
            <person name="Ma J."/>
        </authorList>
    </citation>
    <scope>NUCLEOTIDE SEQUENCE [LARGE SCALE GENOMIC DNA]</scope>
    <source>
        <strain evidence="2">JCM 3399</strain>
    </source>
</reference>